<dbReference type="Gene3D" id="2.70.70.10">
    <property type="entry name" value="Glucose Permease (Domain IIA)"/>
    <property type="match status" value="1"/>
</dbReference>
<evidence type="ECO:0000256" key="1">
    <source>
        <dbReference type="SAM" id="Phobius"/>
    </source>
</evidence>
<dbReference type="PROSITE" id="PS51782">
    <property type="entry name" value="LYSM"/>
    <property type="match status" value="2"/>
</dbReference>
<dbReference type="GO" id="GO:0004222">
    <property type="term" value="F:metalloendopeptidase activity"/>
    <property type="evidence" value="ECO:0007669"/>
    <property type="project" value="TreeGrafter"/>
</dbReference>
<dbReference type="SUPFAM" id="SSF54106">
    <property type="entry name" value="LysM domain"/>
    <property type="match status" value="2"/>
</dbReference>
<feature type="domain" description="LysM" evidence="2">
    <location>
        <begin position="113"/>
        <end position="157"/>
    </location>
</feature>
<accession>A0A2H0KIZ6</accession>
<dbReference type="SUPFAM" id="SSF51261">
    <property type="entry name" value="Duplicated hybrid motif"/>
    <property type="match status" value="1"/>
</dbReference>
<feature type="domain" description="LysM" evidence="2">
    <location>
        <begin position="163"/>
        <end position="211"/>
    </location>
</feature>
<protein>
    <recommendedName>
        <fullName evidence="2">LysM domain-containing protein</fullName>
    </recommendedName>
</protein>
<feature type="transmembrane region" description="Helical" evidence="1">
    <location>
        <begin position="51"/>
        <end position="71"/>
    </location>
</feature>
<gene>
    <name evidence="3" type="ORF">COV89_00885</name>
</gene>
<organism evidence="3 4">
    <name type="scientific">Candidatus Shapirobacteria bacterium CG11_big_fil_rev_8_21_14_0_20_40_12</name>
    <dbReference type="NCBI Taxonomy" id="1974889"/>
    <lineage>
        <taxon>Bacteria</taxon>
        <taxon>Candidatus Shapironibacteriota</taxon>
    </lineage>
</organism>
<evidence type="ECO:0000313" key="4">
    <source>
        <dbReference type="Proteomes" id="UP000231371"/>
    </source>
</evidence>
<comment type="caution">
    <text evidence="3">The sequence shown here is derived from an EMBL/GenBank/DDBJ whole genome shotgun (WGS) entry which is preliminary data.</text>
</comment>
<dbReference type="PANTHER" id="PTHR21666">
    <property type="entry name" value="PEPTIDASE-RELATED"/>
    <property type="match status" value="1"/>
</dbReference>
<dbReference type="InterPro" id="IPR016047">
    <property type="entry name" value="M23ase_b-sheet_dom"/>
</dbReference>
<dbReference type="AlphaFoldDB" id="A0A2H0KIZ6"/>
<dbReference type="InterPro" id="IPR018392">
    <property type="entry name" value="LysM"/>
</dbReference>
<dbReference type="EMBL" id="PCVI01000016">
    <property type="protein sequence ID" value="PIQ70344.1"/>
    <property type="molecule type" value="Genomic_DNA"/>
</dbReference>
<evidence type="ECO:0000313" key="3">
    <source>
        <dbReference type="EMBL" id="PIQ70344.1"/>
    </source>
</evidence>
<name>A0A2H0KIZ6_9BACT</name>
<dbReference type="CDD" id="cd12797">
    <property type="entry name" value="M23_peptidase"/>
    <property type="match status" value="1"/>
</dbReference>
<proteinExistence type="predicted"/>
<keyword evidence="1" id="KW-0812">Transmembrane</keyword>
<dbReference type="InterPro" id="IPR050570">
    <property type="entry name" value="Cell_wall_metabolism_enzyme"/>
</dbReference>
<dbReference type="Gene3D" id="3.10.350.10">
    <property type="entry name" value="LysM domain"/>
    <property type="match status" value="2"/>
</dbReference>
<dbReference type="InterPro" id="IPR011055">
    <property type="entry name" value="Dup_hybrid_motif"/>
</dbReference>
<dbReference type="Proteomes" id="UP000231371">
    <property type="component" value="Unassembled WGS sequence"/>
</dbReference>
<dbReference type="Pfam" id="PF01551">
    <property type="entry name" value="Peptidase_M23"/>
    <property type="match status" value="1"/>
</dbReference>
<reference evidence="3 4" key="1">
    <citation type="submission" date="2017-09" db="EMBL/GenBank/DDBJ databases">
        <title>Depth-based differentiation of microbial function through sediment-hosted aquifers and enrichment of novel symbionts in the deep terrestrial subsurface.</title>
        <authorList>
            <person name="Probst A.J."/>
            <person name="Ladd B."/>
            <person name="Jarett J.K."/>
            <person name="Geller-Mcgrath D.E."/>
            <person name="Sieber C.M."/>
            <person name="Emerson J.B."/>
            <person name="Anantharaman K."/>
            <person name="Thomas B.C."/>
            <person name="Malmstrom R."/>
            <person name="Stieglmeier M."/>
            <person name="Klingl A."/>
            <person name="Woyke T."/>
            <person name="Ryan C.M."/>
            <person name="Banfield J.F."/>
        </authorList>
    </citation>
    <scope>NUCLEOTIDE SEQUENCE [LARGE SCALE GENOMIC DNA]</scope>
    <source>
        <strain evidence="3">CG11_big_fil_rev_8_21_14_0_20_40_12</strain>
    </source>
</reference>
<keyword evidence="1" id="KW-0472">Membrane</keyword>
<dbReference type="PANTHER" id="PTHR21666:SF270">
    <property type="entry name" value="MUREIN HYDROLASE ACTIVATOR ENVC"/>
    <property type="match status" value="1"/>
</dbReference>
<keyword evidence="1" id="KW-1133">Transmembrane helix</keyword>
<sequence length="361" mass="39236">MKKFLSETGGFFKSWYRFLFLGAYYWLRHLEKGKSAVAEKLYQGRGKMVRPFLHSGMGGLVVLGIFLAPIITNSLSQDSFAQTPPPSAVLSSATETTEMSTDISDKKYRAEIIEYKVEPGDTLSGVSQKFGISIDSIRWANNLASINAIKPGQILRIPPADGIIHKVKKGDTVYSVAKYYGIDPQGIVDYPFNTFINDETFALAVGQVLIVPDGTMPKVELWSPGQAYIAQRTPDAGTVVASGAFVWPTSGTISQRYTWYHKGIDIANRAGTPVLAADAGKIIIAGWPDNIGYGNRVFIDHGNGFVTVYAHLSRVDVTVGQTVTRGNVVGLIGSTGRSTGPHLHFEIRASGKAQDPLAYLK</sequence>
<feature type="transmembrane region" description="Helical" evidence="1">
    <location>
        <begin position="14"/>
        <end position="30"/>
    </location>
</feature>
<evidence type="ECO:0000259" key="2">
    <source>
        <dbReference type="PROSITE" id="PS51782"/>
    </source>
</evidence>
<dbReference type="Pfam" id="PF01476">
    <property type="entry name" value="LysM"/>
    <property type="match status" value="2"/>
</dbReference>
<dbReference type="CDD" id="cd00118">
    <property type="entry name" value="LysM"/>
    <property type="match status" value="2"/>
</dbReference>
<dbReference type="InterPro" id="IPR036779">
    <property type="entry name" value="LysM_dom_sf"/>
</dbReference>
<dbReference type="SMART" id="SM00257">
    <property type="entry name" value="LysM"/>
    <property type="match status" value="2"/>
</dbReference>